<accession>A0A6A3QQR8</accession>
<protein>
    <submittedName>
        <fullName evidence="1">Uncharacterized protein</fullName>
    </submittedName>
</protein>
<evidence type="ECO:0000313" key="3">
    <source>
        <dbReference type="EMBL" id="KAE9192219.1"/>
    </source>
</evidence>
<dbReference type="Proteomes" id="UP000476176">
    <property type="component" value="Unassembled WGS sequence"/>
</dbReference>
<evidence type="ECO:0000313" key="1">
    <source>
        <dbReference type="EMBL" id="KAE9079941.1"/>
    </source>
</evidence>
<name>A0A6A3QQR8_9STRA</name>
<comment type="caution">
    <text evidence="1">The sequence shown here is derived from an EMBL/GenBank/DDBJ whole genome shotgun (WGS) entry which is preliminary data.</text>
</comment>
<dbReference type="EMBL" id="QXFZ01002169">
    <property type="protein sequence ID" value="KAE9079941.1"/>
    <property type="molecule type" value="Genomic_DNA"/>
</dbReference>
<sequence>MSVYEYVAALTNYMANLEDLDGLLDEAYLDLVRAGDTMPGELEIDAAMKMHAWNITLKTVDNACRLVSSFTYSVENATKDLVLVRGGGFFAVEVDGYLL</sequence>
<dbReference type="EMBL" id="QXGD01002190">
    <property type="protein sequence ID" value="KAE9192219.1"/>
    <property type="molecule type" value="Genomic_DNA"/>
</dbReference>
<gene>
    <name evidence="3" type="ORF">PF002_g24264</name>
    <name evidence="2" type="ORF">PF004_g21900</name>
    <name evidence="1" type="ORF">PF007_g23238</name>
</gene>
<dbReference type="AlphaFoldDB" id="A0A6A3QQR8"/>
<evidence type="ECO:0000313" key="4">
    <source>
        <dbReference type="Proteomes" id="UP000440367"/>
    </source>
</evidence>
<dbReference type="Proteomes" id="UP000440367">
    <property type="component" value="Unassembled WGS sequence"/>
</dbReference>
<evidence type="ECO:0000313" key="6">
    <source>
        <dbReference type="Proteomes" id="UP000476176"/>
    </source>
</evidence>
<evidence type="ECO:0000313" key="2">
    <source>
        <dbReference type="EMBL" id="KAE9190445.1"/>
    </source>
</evidence>
<dbReference type="Proteomes" id="UP000441208">
    <property type="component" value="Unassembled WGS sequence"/>
</dbReference>
<evidence type="ECO:0000313" key="5">
    <source>
        <dbReference type="Proteomes" id="UP000441208"/>
    </source>
</evidence>
<reference evidence="4 5" key="1">
    <citation type="submission" date="2018-08" db="EMBL/GenBank/DDBJ databases">
        <title>Genomic investigation of the strawberry pathogen Phytophthora fragariae indicates pathogenicity is determined by transcriptional variation in three key races.</title>
        <authorList>
            <person name="Adams T.M."/>
            <person name="Armitage A.D."/>
            <person name="Sobczyk M.K."/>
            <person name="Bates H.J."/>
            <person name="Dunwell J.M."/>
            <person name="Nellist C.F."/>
            <person name="Harrison R.J."/>
        </authorList>
    </citation>
    <scope>NUCLEOTIDE SEQUENCE [LARGE SCALE GENOMIC DNA]</scope>
    <source>
        <strain evidence="3 4">BC-1</strain>
        <strain evidence="2 6">BC-23</strain>
        <strain evidence="1 5">NOV-71</strain>
    </source>
</reference>
<organism evidence="1 5">
    <name type="scientific">Phytophthora fragariae</name>
    <dbReference type="NCBI Taxonomy" id="53985"/>
    <lineage>
        <taxon>Eukaryota</taxon>
        <taxon>Sar</taxon>
        <taxon>Stramenopiles</taxon>
        <taxon>Oomycota</taxon>
        <taxon>Peronosporomycetes</taxon>
        <taxon>Peronosporales</taxon>
        <taxon>Peronosporaceae</taxon>
        <taxon>Phytophthora</taxon>
    </lineage>
</organism>
<proteinExistence type="predicted"/>
<dbReference type="EMBL" id="QXGC01002125">
    <property type="protein sequence ID" value="KAE9190445.1"/>
    <property type="molecule type" value="Genomic_DNA"/>
</dbReference>